<gene>
    <name evidence="1" type="ORF">GOODEAATRI_020588</name>
</gene>
<name>A0ABV0MUG5_9TELE</name>
<dbReference type="EMBL" id="JAHRIO010011928">
    <property type="protein sequence ID" value="MEQ2162521.1"/>
    <property type="molecule type" value="Genomic_DNA"/>
</dbReference>
<sequence length="111" mass="12153">MGPASDLRQKECPRLLSRPAPLAALHTVIRTGAFVFTFETPNCRAEATDQTSERVAVLCSPLSQFSGRCLTNRLFQLFILPPKSNLESSLESLTHCADSIPLHPQPVTCVC</sequence>
<keyword evidence="2" id="KW-1185">Reference proteome</keyword>
<comment type="caution">
    <text evidence="1">The sequence shown here is derived from an EMBL/GenBank/DDBJ whole genome shotgun (WGS) entry which is preliminary data.</text>
</comment>
<protein>
    <submittedName>
        <fullName evidence="1">Uncharacterized protein</fullName>
    </submittedName>
</protein>
<evidence type="ECO:0000313" key="1">
    <source>
        <dbReference type="EMBL" id="MEQ2162521.1"/>
    </source>
</evidence>
<organism evidence="1 2">
    <name type="scientific">Goodea atripinnis</name>
    <dbReference type="NCBI Taxonomy" id="208336"/>
    <lineage>
        <taxon>Eukaryota</taxon>
        <taxon>Metazoa</taxon>
        <taxon>Chordata</taxon>
        <taxon>Craniata</taxon>
        <taxon>Vertebrata</taxon>
        <taxon>Euteleostomi</taxon>
        <taxon>Actinopterygii</taxon>
        <taxon>Neopterygii</taxon>
        <taxon>Teleostei</taxon>
        <taxon>Neoteleostei</taxon>
        <taxon>Acanthomorphata</taxon>
        <taxon>Ovalentaria</taxon>
        <taxon>Atherinomorphae</taxon>
        <taxon>Cyprinodontiformes</taxon>
        <taxon>Goodeidae</taxon>
        <taxon>Goodea</taxon>
    </lineage>
</organism>
<accession>A0ABV0MUG5</accession>
<proteinExistence type="predicted"/>
<reference evidence="1 2" key="1">
    <citation type="submission" date="2021-06" db="EMBL/GenBank/DDBJ databases">
        <authorList>
            <person name="Palmer J.M."/>
        </authorList>
    </citation>
    <scope>NUCLEOTIDE SEQUENCE [LARGE SCALE GENOMIC DNA]</scope>
    <source>
        <strain evidence="1 2">GA_2019</strain>
        <tissue evidence="1">Muscle</tissue>
    </source>
</reference>
<evidence type="ECO:0000313" key="2">
    <source>
        <dbReference type="Proteomes" id="UP001476798"/>
    </source>
</evidence>
<dbReference type="Proteomes" id="UP001476798">
    <property type="component" value="Unassembled WGS sequence"/>
</dbReference>